<protein>
    <submittedName>
        <fullName evidence="2">Uncharacterized protein</fullName>
    </submittedName>
</protein>
<comment type="caution">
    <text evidence="2">The sequence shown here is derived from an EMBL/GenBank/DDBJ whole genome shotgun (WGS) entry which is preliminary data.</text>
</comment>
<sequence length="126" mass="13380">MKSAWADQTGKDPAGRGRGRGALPDLLPHTGDQGQLRTNASHRIVSSSFGMRGADDDGKNAVSFSRRARDRVTPPERARGAVATDTASSPAGFPRSHPRKTGEGGGRRLDVLPFSHKPCSCVIIHP</sequence>
<evidence type="ECO:0000313" key="3">
    <source>
        <dbReference type="Proteomes" id="UP001221898"/>
    </source>
</evidence>
<evidence type="ECO:0000313" key="2">
    <source>
        <dbReference type="EMBL" id="KAJ8400680.1"/>
    </source>
</evidence>
<keyword evidence="3" id="KW-1185">Reference proteome</keyword>
<feature type="region of interest" description="Disordered" evidence="1">
    <location>
        <begin position="1"/>
        <end position="109"/>
    </location>
</feature>
<evidence type="ECO:0000256" key="1">
    <source>
        <dbReference type="SAM" id="MobiDB-lite"/>
    </source>
</evidence>
<dbReference type="Proteomes" id="UP001221898">
    <property type="component" value="Unassembled WGS sequence"/>
</dbReference>
<reference evidence="2" key="1">
    <citation type="journal article" date="2023" name="Science">
        <title>Genome structures resolve the early diversification of teleost fishes.</title>
        <authorList>
            <person name="Parey E."/>
            <person name="Louis A."/>
            <person name="Montfort J."/>
            <person name="Bouchez O."/>
            <person name="Roques C."/>
            <person name="Iampietro C."/>
            <person name="Lluch J."/>
            <person name="Castinel A."/>
            <person name="Donnadieu C."/>
            <person name="Desvignes T."/>
            <person name="Floi Bucao C."/>
            <person name="Jouanno E."/>
            <person name="Wen M."/>
            <person name="Mejri S."/>
            <person name="Dirks R."/>
            <person name="Jansen H."/>
            <person name="Henkel C."/>
            <person name="Chen W.J."/>
            <person name="Zahm M."/>
            <person name="Cabau C."/>
            <person name="Klopp C."/>
            <person name="Thompson A.W."/>
            <person name="Robinson-Rechavi M."/>
            <person name="Braasch I."/>
            <person name="Lecointre G."/>
            <person name="Bobe J."/>
            <person name="Postlethwait J.H."/>
            <person name="Berthelot C."/>
            <person name="Roest Crollius H."/>
            <person name="Guiguen Y."/>
        </authorList>
    </citation>
    <scope>NUCLEOTIDE SEQUENCE</scope>
    <source>
        <strain evidence="2">NC1722</strain>
    </source>
</reference>
<feature type="compositionally biased region" description="Basic and acidic residues" evidence="1">
    <location>
        <begin position="70"/>
        <end position="79"/>
    </location>
</feature>
<feature type="compositionally biased region" description="Basic and acidic residues" evidence="1">
    <location>
        <begin position="100"/>
        <end position="109"/>
    </location>
</feature>
<dbReference type="EMBL" id="JAINUG010000075">
    <property type="protein sequence ID" value="KAJ8400680.1"/>
    <property type="molecule type" value="Genomic_DNA"/>
</dbReference>
<organism evidence="2 3">
    <name type="scientific">Aldrovandia affinis</name>
    <dbReference type="NCBI Taxonomy" id="143900"/>
    <lineage>
        <taxon>Eukaryota</taxon>
        <taxon>Metazoa</taxon>
        <taxon>Chordata</taxon>
        <taxon>Craniata</taxon>
        <taxon>Vertebrata</taxon>
        <taxon>Euteleostomi</taxon>
        <taxon>Actinopterygii</taxon>
        <taxon>Neopterygii</taxon>
        <taxon>Teleostei</taxon>
        <taxon>Notacanthiformes</taxon>
        <taxon>Halosauridae</taxon>
        <taxon>Aldrovandia</taxon>
    </lineage>
</organism>
<gene>
    <name evidence="2" type="ORF">AAFF_G00394490</name>
</gene>
<feature type="compositionally biased region" description="Polar residues" evidence="1">
    <location>
        <begin position="32"/>
        <end position="49"/>
    </location>
</feature>
<name>A0AAD7WL39_9TELE</name>
<proteinExistence type="predicted"/>
<accession>A0AAD7WL39</accession>
<dbReference type="AlphaFoldDB" id="A0AAD7WL39"/>